<comment type="caution">
    <text evidence="2">The sequence shown here is derived from an EMBL/GenBank/DDBJ whole genome shotgun (WGS) entry which is preliminary data.</text>
</comment>
<name>A0A4Q6XVH4_9SPHN</name>
<dbReference type="AlphaFoldDB" id="A0A4Q6XVH4"/>
<sequence>MEVIDKMRNEIGSSEAAWPVDWIERGAVGASFLCLAHCLALPFLLAALPALATALPVSERFHIWIIAFAVPTSAVALWTGWFGHGAVFPALVGGVGLALLAIGAFVFGQTSWEIPVTVCGSLILAAAHLRNWRLRHNSRPARP</sequence>
<organism evidence="2 3">
    <name type="scientific">Sphingomonas populi</name>
    <dbReference type="NCBI Taxonomy" id="2484750"/>
    <lineage>
        <taxon>Bacteria</taxon>
        <taxon>Pseudomonadati</taxon>
        <taxon>Pseudomonadota</taxon>
        <taxon>Alphaproteobacteria</taxon>
        <taxon>Sphingomonadales</taxon>
        <taxon>Sphingomonadaceae</taxon>
        <taxon>Sphingomonas</taxon>
    </lineage>
</organism>
<accession>A0A4Q6XVH4</accession>
<dbReference type="GO" id="GO:0015097">
    <property type="term" value="F:mercury ion transmembrane transporter activity"/>
    <property type="evidence" value="ECO:0007669"/>
    <property type="project" value="InterPro"/>
</dbReference>
<dbReference type="Pfam" id="PF03203">
    <property type="entry name" value="MerC"/>
    <property type="match status" value="1"/>
</dbReference>
<keyword evidence="1" id="KW-0812">Transmembrane</keyword>
<feature type="transmembrane region" description="Helical" evidence="1">
    <location>
        <begin position="86"/>
        <end position="108"/>
    </location>
</feature>
<reference evidence="2 3" key="1">
    <citation type="submission" date="2019-02" db="EMBL/GenBank/DDBJ databases">
        <authorList>
            <person name="Li Y."/>
        </authorList>
    </citation>
    <scope>NUCLEOTIDE SEQUENCE [LARGE SCALE GENOMIC DNA]</scope>
    <source>
        <strain evidence="2 3">3-7</strain>
    </source>
</reference>
<dbReference type="EMBL" id="SGIS01000055">
    <property type="protein sequence ID" value="RZF60687.1"/>
    <property type="molecule type" value="Genomic_DNA"/>
</dbReference>
<evidence type="ECO:0000313" key="2">
    <source>
        <dbReference type="EMBL" id="RZF60687.1"/>
    </source>
</evidence>
<dbReference type="InterPro" id="IPR004891">
    <property type="entry name" value="Mercury-R_MerC"/>
</dbReference>
<gene>
    <name evidence="2" type="ORF">EWE75_21680</name>
</gene>
<proteinExistence type="predicted"/>
<evidence type="ECO:0000256" key="1">
    <source>
        <dbReference type="SAM" id="Phobius"/>
    </source>
</evidence>
<feature type="transmembrane region" description="Helical" evidence="1">
    <location>
        <begin position="61"/>
        <end position="79"/>
    </location>
</feature>
<dbReference type="RefSeq" id="WP_231708500.1">
    <property type="nucleotide sequence ID" value="NZ_SGIS01000055.1"/>
</dbReference>
<keyword evidence="1" id="KW-1133">Transmembrane helix</keyword>
<dbReference type="GO" id="GO:0016020">
    <property type="term" value="C:membrane"/>
    <property type="evidence" value="ECO:0007669"/>
    <property type="project" value="InterPro"/>
</dbReference>
<keyword evidence="1" id="KW-0472">Membrane</keyword>
<keyword evidence="3" id="KW-1185">Reference proteome</keyword>
<feature type="transmembrane region" description="Helical" evidence="1">
    <location>
        <begin position="32"/>
        <end position="55"/>
    </location>
</feature>
<dbReference type="Proteomes" id="UP000292085">
    <property type="component" value="Unassembled WGS sequence"/>
</dbReference>
<evidence type="ECO:0000313" key="3">
    <source>
        <dbReference type="Proteomes" id="UP000292085"/>
    </source>
</evidence>
<feature type="transmembrane region" description="Helical" evidence="1">
    <location>
        <begin position="114"/>
        <end position="132"/>
    </location>
</feature>
<protein>
    <submittedName>
        <fullName evidence="2">MerC domain-containing protein</fullName>
    </submittedName>
</protein>